<dbReference type="AlphaFoldDB" id="A0A1Y5R6S7"/>
<evidence type="ECO:0000259" key="1">
    <source>
        <dbReference type="PROSITE" id="PS50043"/>
    </source>
</evidence>
<dbReference type="Proteomes" id="UP000193200">
    <property type="component" value="Unassembled WGS sequence"/>
</dbReference>
<dbReference type="SUPFAM" id="SSF55781">
    <property type="entry name" value="GAF domain-like"/>
    <property type="match status" value="1"/>
</dbReference>
<dbReference type="EMBL" id="FWFR01000001">
    <property type="protein sequence ID" value="SLN10490.1"/>
    <property type="molecule type" value="Genomic_DNA"/>
</dbReference>
<dbReference type="Pfam" id="PF00196">
    <property type="entry name" value="GerE"/>
    <property type="match status" value="1"/>
</dbReference>
<gene>
    <name evidence="2" type="ORF">OCH7691_00044</name>
</gene>
<accession>A0A1Y5R6S7</accession>
<dbReference type="InterPro" id="IPR036388">
    <property type="entry name" value="WH-like_DNA-bd_sf"/>
</dbReference>
<dbReference type="GO" id="GO:0003677">
    <property type="term" value="F:DNA binding"/>
    <property type="evidence" value="ECO:0007669"/>
    <property type="project" value="InterPro"/>
</dbReference>
<dbReference type="Gene3D" id="1.10.10.10">
    <property type="entry name" value="Winged helix-like DNA-binding domain superfamily/Winged helix DNA-binding domain"/>
    <property type="match status" value="1"/>
</dbReference>
<proteinExistence type="predicted"/>
<evidence type="ECO:0000313" key="2">
    <source>
        <dbReference type="EMBL" id="SLN10490.1"/>
    </source>
</evidence>
<dbReference type="InterPro" id="IPR000792">
    <property type="entry name" value="Tscrpt_reg_LuxR_C"/>
</dbReference>
<protein>
    <submittedName>
        <fullName evidence="2">Bacterial regulatory proteins, luxR family</fullName>
    </submittedName>
</protein>
<dbReference type="InParanoid" id="A0A1Y5R6S7"/>
<name>A0A1Y5R6S7_9PROT</name>
<feature type="domain" description="HTH luxR-type" evidence="1">
    <location>
        <begin position="309"/>
        <end position="374"/>
    </location>
</feature>
<dbReference type="SMART" id="SM00421">
    <property type="entry name" value="HTH_LUXR"/>
    <property type="match status" value="1"/>
</dbReference>
<dbReference type="SUPFAM" id="SSF46894">
    <property type="entry name" value="C-terminal effector domain of the bipartite response regulators"/>
    <property type="match status" value="1"/>
</dbReference>
<dbReference type="RefSeq" id="WP_085881425.1">
    <property type="nucleotide sequence ID" value="NZ_FWFR01000001.1"/>
</dbReference>
<dbReference type="InterPro" id="IPR016032">
    <property type="entry name" value="Sig_transdc_resp-reg_C-effctor"/>
</dbReference>
<dbReference type="GO" id="GO:0006355">
    <property type="term" value="P:regulation of DNA-templated transcription"/>
    <property type="evidence" value="ECO:0007669"/>
    <property type="project" value="InterPro"/>
</dbReference>
<evidence type="ECO:0000313" key="3">
    <source>
        <dbReference type="Proteomes" id="UP000193200"/>
    </source>
</evidence>
<dbReference type="OrthoDB" id="5497412at2"/>
<keyword evidence="3" id="KW-1185">Reference proteome</keyword>
<dbReference type="PROSITE" id="PS50043">
    <property type="entry name" value="HTH_LUXR_2"/>
    <property type="match status" value="1"/>
</dbReference>
<organism evidence="2 3">
    <name type="scientific">Oceanibacterium hippocampi</name>
    <dbReference type="NCBI Taxonomy" id="745714"/>
    <lineage>
        <taxon>Bacteria</taxon>
        <taxon>Pseudomonadati</taxon>
        <taxon>Pseudomonadota</taxon>
        <taxon>Alphaproteobacteria</taxon>
        <taxon>Sneathiellales</taxon>
        <taxon>Sneathiellaceae</taxon>
        <taxon>Oceanibacterium</taxon>
    </lineage>
</organism>
<sequence length="382" mass="41366">MPPDSAPDDRLFGLIGRFYDAAADASGWAGIAGEIAGALDSTSAVLKLHGGGDDFRLLECTDNLHIPDSRQDWAAHWHRQDLWVERSAAFGPGRVVTDHDLVSPAEQRRSGFYREWLSALDIHHMVGAVFPADGDVLGVLGVHRPEQAGAYEDADRRKLSILLPHLQRALGLGRMFADAGIRQAFGEEALARIDAAVFAVDRLGRVATLNGRAETLVREADVLTLGQGRLALRDPLLQERMMQLVRACLLTATGPTEPPGSAMALTRTDRLPLTLFVAPLRAGMARLAAQPLALVMVRDPEWPVATTRVLRELFGLTRTEAVIAADLANGLSPDQVARRRAVGPATVRSHLKRILAKTGTHRQAEAVALIARSVAAFDRQAD</sequence>
<reference evidence="2 3" key="1">
    <citation type="submission" date="2017-03" db="EMBL/GenBank/DDBJ databases">
        <authorList>
            <person name="Afonso C.L."/>
            <person name="Miller P.J."/>
            <person name="Scott M.A."/>
            <person name="Spackman E."/>
            <person name="Goraichik I."/>
            <person name="Dimitrov K.M."/>
            <person name="Suarez D.L."/>
            <person name="Swayne D.E."/>
        </authorList>
    </citation>
    <scope>NUCLEOTIDE SEQUENCE [LARGE SCALE GENOMIC DNA]</scope>
    <source>
        <strain evidence="2 3">CECT 7691</strain>
    </source>
</reference>